<dbReference type="SMART" id="SM00481">
    <property type="entry name" value="POLIIIAc"/>
    <property type="match status" value="1"/>
</dbReference>
<dbReference type="SUPFAM" id="SSF89550">
    <property type="entry name" value="PHP domain-like"/>
    <property type="match status" value="1"/>
</dbReference>
<dbReference type="RefSeq" id="WP_017751333.1">
    <property type="nucleotide sequence ID" value="NZ_CBXI010000009.1"/>
</dbReference>
<dbReference type="InterPro" id="IPR016195">
    <property type="entry name" value="Pol/histidinol_Pase-like"/>
</dbReference>
<dbReference type="InterPro" id="IPR003141">
    <property type="entry name" value="Pol/His_phosphatase_N"/>
</dbReference>
<reference evidence="2 3" key="1">
    <citation type="journal article" date="2015" name="Genome Announc.">
        <title>Draft Genome Sequence of Clostridium tyrobutyricum Strain DIVETGP, Isolated from Cow's Milk for Grana Padano Production.</title>
        <authorList>
            <person name="Soggiu A."/>
            <person name="Piras C."/>
            <person name="Gaiarsa S."/>
            <person name="Sassera D."/>
            <person name="Roncada P."/>
            <person name="Bendixen E."/>
            <person name="Brasca M."/>
            <person name="Bonizzi L."/>
        </authorList>
    </citation>
    <scope>NUCLEOTIDE SEQUENCE [LARGE SCALE GENOMIC DNA]</scope>
    <source>
        <strain evidence="2 3">DIVETGP</strain>
    </source>
</reference>
<dbReference type="CDD" id="cd07438">
    <property type="entry name" value="PHP_HisPPase_AMP"/>
    <property type="match status" value="1"/>
</dbReference>
<gene>
    <name evidence="2" type="ORF">CTDIVETGP_0830</name>
</gene>
<dbReference type="Gene3D" id="3.20.20.140">
    <property type="entry name" value="Metal-dependent hydrolases"/>
    <property type="match status" value="1"/>
</dbReference>
<dbReference type="Pfam" id="PF02811">
    <property type="entry name" value="PHP"/>
    <property type="match status" value="1"/>
</dbReference>
<dbReference type="EMBL" id="CBXI010000009">
    <property type="protein sequence ID" value="CDL90760.1"/>
    <property type="molecule type" value="Genomic_DNA"/>
</dbReference>
<organism evidence="2 3">
    <name type="scientific">Clostridium tyrobutyricum DIVETGP</name>
    <dbReference type="NCBI Taxonomy" id="1408889"/>
    <lineage>
        <taxon>Bacteria</taxon>
        <taxon>Bacillati</taxon>
        <taxon>Bacillota</taxon>
        <taxon>Clostridia</taxon>
        <taxon>Eubacteriales</taxon>
        <taxon>Clostridiaceae</taxon>
        <taxon>Clostridium</taxon>
    </lineage>
</organism>
<evidence type="ECO:0000313" key="2">
    <source>
        <dbReference type="EMBL" id="CDL90760.1"/>
    </source>
</evidence>
<name>W6N494_CLOTY</name>
<dbReference type="GO" id="GO:0035312">
    <property type="term" value="F:5'-3' DNA exonuclease activity"/>
    <property type="evidence" value="ECO:0007669"/>
    <property type="project" value="TreeGrafter"/>
</dbReference>
<feature type="domain" description="Polymerase/histidinol phosphatase N-terminal" evidence="1">
    <location>
        <begin position="5"/>
        <end position="70"/>
    </location>
</feature>
<dbReference type="Proteomes" id="UP000019482">
    <property type="component" value="Unassembled WGS sequence"/>
</dbReference>
<dbReference type="GO" id="GO:0004534">
    <property type="term" value="F:5'-3' RNA exonuclease activity"/>
    <property type="evidence" value="ECO:0007669"/>
    <property type="project" value="TreeGrafter"/>
</dbReference>
<keyword evidence="3" id="KW-1185">Reference proteome</keyword>
<dbReference type="PANTHER" id="PTHR42924">
    <property type="entry name" value="EXONUCLEASE"/>
    <property type="match status" value="1"/>
</dbReference>
<dbReference type="PANTHER" id="PTHR42924:SF3">
    <property type="entry name" value="POLYMERASE_HISTIDINOL PHOSPHATASE N-TERMINAL DOMAIN-CONTAINING PROTEIN"/>
    <property type="match status" value="1"/>
</dbReference>
<sequence>MYKKGDFHLHSTASDGKFSPIDLVNLAKDQHLDIMALTDHDTISGIDDAISQSTKIGIKFIPGIELSTLYKGRSVHVLGYFKNIDNIDNNFRTFLKKMNDYRVNRAREIVENLYKFFNIKLDYDDILKKANGIIARPHIARAIIDAGYDYTFDYIFSKFIGEDSPAYVPNKKISTEDGIAVLKSMKAMVVLAHPVLIRKVNVEDVIKLPFDGIEAIYPANTQDDTIKFINYASKYNKIISAGSDFHGLDSNNSKHGSLPGYVYLEEDRIDIFLNKLDSIK</sequence>
<dbReference type="GeneID" id="29417986"/>
<dbReference type="InterPro" id="IPR052018">
    <property type="entry name" value="PHP_domain"/>
</dbReference>
<accession>W6N494</accession>
<evidence type="ECO:0000259" key="1">
    <source>
        <dbReference type="SMART" id="SM00481"/>
    </source>
</evidence>
<evidence type="ECO:0000313" key="3">
    <source>
        <dbReference type="Proteomes" id="UP000019482"/>
    </source>
</evidence>
<proteinExistence type="predicted"/>
<protein>
    <submittedName>
        <fullName evidence="2">COG0613, Predicted metal-dependent phosphoesterases (PHP family)</fullName>
    </submittedName>
</protein>
<dbReference type="InterPro" id="IPR004013">
    <property type="entry name" value="PHP_dom"/>
</dbReference>
<comment type="caution">
    <text evidence="2">The sequence shown here is derived from an EMBL/GenBank/DDBJ whole genome shotgun (WGS) entry which is preliminary data.</text>
</comment>
<dbReference type="AlphaFoldDB" id="W6N494"/>
<dbReference type="OrthoDB" id="9791620at2"/>
<dbReference type="Gene3D" id="1.10.150.650">
    <property type="match status" value="1"/>
</dbReference>